<sequence length="1099" mass="116033">MLAANDSGHREVPVHHASRRRTATARRRPPLLRRVVMLVLAGALFAGALGGVSSVVGTGVAEAAGKGPGVSNIPGIGWIGAYRHNGRIVYCSERGVADPWADLPSNTTVSSLPAYRSPSGIKASKMSSKSKMRQLNYLLDTYAQTSKGSQAAGLATAIWILRADNKISSLKSTLRGSAKGRAILNDANAMLAAAKRNAVAPVAPKKVTGKLALTINSARTQGTVSWPAGATSITLTKAKFTSSGKRSVTVTSGKAGSRGFTLDAPKPKKQTVITAKAKWKTTGTRGWEPKIKTWKASNVPQQRVVGTTGSSTVKTLGGTLGASATVTAATPSTWSVSSQAQASADVGGTMTDTAIVTGAASALPQPGYIDFVAYLQPLAGATKHDSSWNPILGDPYDVEEPVLDADGLPTYQLEVDADGNPVFDADGNPVPVLDDDGNPVPATETVARQDPVTWTEEELAGLSAAELCVLQPVATTARQRVTAAGRYTSEPVEVKSAGTVYWTERYWRSSTNLHTGRCGLANEKTAISTPGVVTQATETAVIGDEISDTATVTGRFAAGAEYHLVFEAYRAPAQTISHDDEDDPAAAEPTCETGNLIYRSGEVPVTGPGEVESGSLPVRYAHGTTIWWVESLYLTPEGGDPQLVHRGECGLENETTTVSHPEVETRAVEDAVVGDHLFDTAIVSGELARNDHARWEVTFEAFQGVFEERASTPEELEETGEATQQVPVCETGNRLFETGATEVTGPGEVESERVVATTAHVGTIWWIETLWVIEGGERTEVHRGECGLENETTEATGPTVTTQAVEVAFYGDELYDTAIVEGELSAREGVTHEVTFSAYRAEYGGGAPVCEPGNLLFTTEATAVTGPGTYESSRTIATPEHAGTIWWIETLWQIGADGGGGDEGAELHRAELARGECGLENETTNVPEPKVTTTAVSSAIVGEEIWDVADVEGPLSTRDGVSHDVIFEAYLQPADSPDPVCEAGNRIFVSDTVRVTKPGEYTSEKFTTETAHVGTIYWVESLRLKVDGEETVIHRGECGAKNEITRVSERLPVTGSAPLSPGGLLGVAGLVLAAGAAALAWVARRRRTGLSVESTDSTE</sequence>
<evidence type="ECO:0000313" key="3">
    <source>
        <dbReference type="EMBL" id="MBO1901154.1"/>
    </source>
</evidence>
<evidence type="ECO:0000256" key="1">
    <source>
        <dbReference type="SAM" id="MobiDB-lite"/>
    </source>
</evidence>
<evidence type="ECO:0000256" key="2">
    <source>
        <dbReference type="SAM" id="Phobius"/>
    </source>
</evidence>
<feature type="transmembrane region" description="Helical" evidence="2">
    <location>
        <begin position="35"/>
        <end position="56"/>
    </location>
</feature>
<protein>
    <submittedName>
        <fullName evidence="3">Uncharacterized protein</fullName>
    </submittedName>
</protein>
<keyword evidence="2" id="KW-0472">Membrane</keyword>
<accession>A0A939MHS1</accession>
<keyword evidence="4" id="KW-1185">Reference proteome</keyword>
<dbReference type="EMBL" id="JAGDYM010000004">
    <property type="protein sequence ID" value="MBO1901154.1"/>
    <property type="molecule type" value="Genomic_DNA"/>
</dbReference>
<gene>
    <name evidence="3" type="ORF">J4H92_04225</name>
</gene>
<dbReference type="AlphaFoldDB" id="A0A939MHS1"/>
<keyword evidence="2" id="KW-0812">Transmembrane</keyword>
<feature type="compositionally biased region" description="Basic residues" evidence="1">
    <location>
        <begin position="16"/>
        <end position="26"/>
    </location>
</feature>
<comment type="caution">
    <text evidence="3">The sequence shown here is derived from an EMBL/GenBank/DDBJ whole genome shotgun (WGS) entry which is preliminary data.</text>
</comment>
<proteinExistence type="predicted"/>
<reference evidence="3" key="1">
    <citation type="submission" date="2021-03" db="EMBL/GenBank/DDBJ databases">
        <title>Leucobacter chromiisoli sp. nov., isolated from chromium-containing soil of chemical plant.</title>
        <authorList>
            <person name="Xu Z."/>
        </authorList>
    </citation>
    <scope>NUCLEOTIDE SEQUENCE</scope>
    <source>
        <strain evidence="3">S27</strain>
    </source>
</reference>
<organism evidence="3 4">
    <name type="scientific">Leucobacter weissii</name>
    <dbReference type="NCBI Taxonomy" id="1983706"/>
    <lineage>
        <taxon>Bacteria</taxon>
        <taxon>Bacillati</taxon>
        <taxon>Actinomycetota</taxon>
        <taxon>Actinomycetes</taxon>
        <taxon>Micrococcales</taxon>
        <taxon>Microbacteriaceae</taxon>
        <taxon>Leucobacter</taxon>
    </lineage>
</organism>
<keyword evidence="2" id="KW-1133">Transmembrane helix</keyword>
<feature type="region of interest" description="Disordered" evidence="1">
    <location>
        <begin position="1"/>
        <end position="26"/>
    </location>
</feature>
<name>A0A939MHS1_9MICO</name>
<feature type="transmembrane region" description="Helical" evidence="2">
    <location>
        <begin position="1062"/>
        <end position="1083"/>
    </location>
</feature>
<evidence type="ECO:0000313" key="4">
    <source>
        <dbReference type="Proteomes" id="UP000664382"/>
    </source>
</evidence>
<dbReference type="Proteomes" id="UP000664382">
    <property type="component" value="Unassembled WGS sequence"/>
</dbReference>
<dbReference type="RefSeq" id="WP_208096396.1">
    <property type="nucleotide sequence ID" value="NZ_JAGDYM010000004.1"/>
</dbReference>